<gene>
    <name evidence="1" type="ORF">HPHPA11_1271</name>
</gene>
<proteinExistence type="predicted"/>
<reference evidence="1 2" key="1">
    <citation type="submission" date="2013-02" db="EMBL/GenBank/DDBJ databases">
        <title>Comparative Sequence Analysis of H. pylori Isolates.</title>
        <authorList>
            <person name="Blanchard T.G."/>
            <person name="Czinn S.J."/>
            <person name="McCracken C.M."/>
            <person name="Abolude K.A."/>
            <person name="Shefchek K.S."/>
            <person name="Maroo A.M."/>
            <person name="Santana-Cruz I.S."/>
            <person name="Tallon L.J."/>
            <person name="Ficke F.W.F."/>
        </authorList>
    </citation>
    <scope>NUCLEOTIDE SEQUENCE [LARGE SCALE GENOMIC DNA]</scope>
    <source>
        <strain evidence="1 2">Hp A-11</strain>
    </source>
</reference>
<protein>
    <submittedName>
        <fullName evidence="1">Uncharacterized protein</fullName>
    </submittedName>
</protein>
<sequence length="50" mass="5989">MKFIIVQKVNHSTFFIIKHDLNEFKFCFTRFVKTLYPILSAKKTLLLRLG</sequence>
<dbReference type="EMBL" id="AOTW01000001">
    <property type="protein sequence ID" value="ENH60125.1"/>
    <property type="molecule type" value="Genomic_DNA"/>
</dbReference>
<dbReference type="Proteomes" id="UP000012243">
    <property type="component" value="Unassembled WGS sequence"/>
</dbReference>
<dbReference type="AlphaFoldDB" id="N4TR80"/>
<dbReference type="PATRIC" id="fig|992035.3.peg.1247"/>
<comment type="caution">
    <text evidence="1">The sequence shown here is derived from an EMBL/GenBank/DDBJ whole genome shotgun (WGS) entry which is preliminary data.</text>
</comment>
<evidence type="ECO:0000313" key="1">
    <source>
        <dbReference type="EMBL" id="ENH60125.1"/>
    </source>
</evidence>
<organism evidence="1 2">
    <name type="scientific">Helicobacter pylori Hp A-11</name>
    <dbReference type="NCBI Taxonomy" id="992035"/>
    <lineage>
        <taxon>Bacteria</taxon>
        <taxon>Pseudomonadati</taxon>
        <taxon>Campylobacterota</taxon>
        <taxon>Epsilonproteobacteria</taxon>
        <taxon>Campylobacterales</taxon>
        <taxon>Helicobacteraceae</taxon>
        <taxon>Helicobacter</taxon>
    </lineage>
</organism>
<name>N4TR80_HELPX</name>
<evidence type="ECO:0000313" key="2">
    <source>
        <dbReference type="Proteomes" id="UP000012243"/>
    </source>
</evidence>
<accession>N4TR80</accession>